<dbReference type="AlphaFoldDB" id="W4VQ48"/>
<dbReference type="GO" id="GO:0005524">
    <property type="term" value="F:ATP binding"/>
    <property type="evidence" value="ECO:0007669"/>
    <property type="project" value="InterPro"/>
</dbReference>
<dbReference type="Gene3D" id="3.30.230.10">
    <property type="match status" value="1"/>
</dbReference>
<keyword evidence="3" id="KW-1185">Reference proteome</keyword>
<gene>
    <name evidence="2" type="ORF">JCM21714_4568</name>
</gene>
<dbReference type="Pfam" id="PF01078">
    <property type="entry name" value="Mg_chelatase"/>
    <property type="match status" value="1"/>
</dbReference>
<dbReference type="InterPro" id="IPR014721">
    <property type="entry name" value="Ribsml_uS5_D2-typ_fold_subgr"/>
</dbReference>
<proteinExistence type="predicted"/>
<dbReference type="STRING" id="1298598.JCM21714_4568"/>
<dbReference type="Pfam" id="PF13541">
    <property type="entry name" value="ChlI"/>
    <property type="match status" value="1"/>
</dbReference>
<evidence type="ECO:0000313" key="3">
    <source>
        <dbReference type="Proteomes" id="UP000019102"/>
    </source>
</evidence>
<dbReference type="PANTHER" id="PTHR32039:SF7">
    <property type="entry name" value="COMPETENCE PROTEIN COMM"/>
    <property type="match status" value="1"/>
</dbReference>
<dbReference type="InterPro" id="IPR027417">
    <property type="entry name" value="P-loop_NTPase"/>
</dbReference>
<evidence type="ECO:0000313" key="2">
    <source>
        <dbReference type="EMBL" id="GAE95342.1"/>
    </source>
</evidence>
<dbReference type="InterPro" id="IPR000523">
    <property type="entry name" value="Mg_chelatse_chII-like_cat_dom"/>
</dbReference>
<dbReference type="EMBL" id="BAVS01000051">
    <property type="protein sequence ID" value="GAE95342.1"/>
    <property type="molecule type" value="Genomic_DNA"/>
</dbReference>
<feature type="domain" description="AAA+ ATPase" evidence="1">
    <location>
        <begin position="217"/>
        <end position="368"/>
    </location>
</feature>
<accession>W4VQ48</accession>
<dbReference type="Proteomes" id="UP000019102">
    <property type="component" value="Unassembled WGS sequence"/>
</dbReference>
<name>W4VQ48_9BACI</name>
<comment type="caution">
    <text evidence="2">The sequence shown here is derived from an EMBL/GenBank/DDBJ whole genome shotgun (WGS) entry which is preliminary data.</text>
</comment>
<protein>
    <submittedName>
        <fullName evidence="2">Mg(2+) chelatase family protein</fullName>
    </submittedName>
</protein>
<evidence type="ECO:0000259" key="1">
    <source>
        <dbReference type="SMART" id="SM00382"/>
    </source>
</evidence>
<organism evidence="2 3">
    <name type="scientific">Gracilibacillus boraciitolerans JCM 21714</name>
    <dbReference type="NCBI Taxonomy" id="1298598"/>
    <lineage>
        <taxon>Bacteria</taxon>
        <taxon>Bacillati</taxon>
        <taxon>Bacillota</taxon>
        <taxon>Bacilli</taxon>
        <taxon>Bacillales</taxon>
        <taxon>Bacillaceae</taxon>
        <taxon>Gracilibacillus</taxon>
    </lineage>
</organism>
<dbReference type="SUPFAM" id="SSF54211">
    <property type="entry name" value="Ribosomal protein S5 domain 2-like"/>
    <property type="match status" value="1"/>
</dbReference>
<dbReference type="PANTHER" id="PTHR32039">
    <property type="entry name" value="MAGNESIUM-CHELATASE SUBUNIT CHLI"/>
    <property type="match status" value="1"/>
</dbReference>
<dbReference type="InterPro" id="IPR020568">
    <property type="entry name" value="Ribosomal_Su5_D2-typ_SF"/>
</dbReference>
<dbReference type="Gene3D" id="3.40.50.300">
    <property type="entry name" value="P-loop containing nucleotide triphosphate hydrolases"/>
    <property type="match status" value="1"/>
</dbReference>
<dbReference type="SMART" id="SM00382">
    <property type="entry name" value="AAA"/>
    <property type="match status" value="1"/>
</dbReference>
<sequence length="397" mass="43543">MVTSISSIGLHGMEGYRIQVEVHVLEGAPAFTIIGLPDLAVREARERVMSALITMGGCDVSEKRVIVQLSPPEQKKSGPFFDIAIALGILKEEGEINVEFDANIAFVGSLRLDGTIQSVDGLLPSVLVASQLGFTQLYIPSALELPLANIPSLDIFPIQHLDDCVAHLQGQLSLSITGNKCANVVAEQSSRPSEYDFPPHVLGHERAKRAMMIAAAGGHHLFMTGPPGCGKTMLAERFPTILPLLTDQQYLEMVSVYQMTNSTPPPKRIPPFRSPHHSSSYVALVGGGSNPKPGEASLAHHGVLFLDELPEFTRKTLDMLREPLESGKVHISRAQGTVTYPARFQLISAMNLVRVVIIELKIVIVRVVLKRFKSIRTEFPVHCWIASIFSYHSFPYR</sequence>
<reference evidence="2 3" key="1">
    <citation type="journal article" date="2014" name="Genome Announc.">
        <title>Draft Genome Sequence of the Boron-Tolerant and Moderately Halotolerant Bacterium Gracilibacillus boraciitolerans JCM 21714T.</title>
        <authorList>
            <person name="Ahmed I."/>
            <person name="Oshima K."/>
            <person name="Suda W."/>
            <person name="Kitamura K."/>
            <person name="Iida T."/>
            <person name="Ohmori Y."/>
            <person name="Fujiwara T."/>
            <person name="Hattori M."/>
            <person name="Ohkuma M."/>
        </authorList>
    </citation>
    <scope>NUCLEOTIDE SEQUENCE [LARGE SCALE GENOMIC DNA]</scope>
    <source>
        <strain evidence="2 3">JCM 21714</strain>
    </source>
</reference>
<dbReference type="eggNOG" id="COG0606">
    <property type="taxonomic scope" value="Bacteria"/>
</dbReference>
<dbReference type="InterPro" id="IPR003593">
    <property type="entry name" value="AAA+_ATPase"/>
</dbReference>
<dbReference type="SUPFAM" id="SSF52540">
    <property type="entry name" value="P-loop containing nucleoside triphosphate hydrolases"/>
    <property type="match status" value="1"/>
</dbReference>
<dbReference type="InterPro" id="IPR045006">
    <property type="entry name" value="CHLI-like"/>
</dbReference>